<dbReference type="RefSeq" id="WP_188719213.1">
    <property type="nucleotide sequence ID" value="NZ_BMIF01000001.1"/>
</dbReference>
<dbReference type="Gene3D" id="3.40.50.720">
    <property type="entry name" value="NAD(P)-binding Rossmann-like Domain"/>
    <property type="match status" value="1"/>
</dbReference>
<dbReference type="InterPro" id="IPR038576">
    <property type="entry name" value="Methyltransf_Zn-bd_dom_put_sf"/>
</dbReference>
<dbReference type="PANTHER" id="PTHR43861:SF5">
    <property type="entry name" value="BLL5978 PROTEIN"/>
    <property type="match status" value="1"/>
</dbReference>
<dbReference type="Gene3D" id="3.40.50.150">
    <property type="entry name" value="Vaccinia Virus protein VP39"/>
    <property type="match status" value="1"/>
</dbReference>
<dbReference type="Proteomes" id="UP000636264">
    <property type="component" value="Unassembled WGS sequence"/>
</dbReference>
<organism evidence="3 4">
    <name type="scientific">Nitratireductor aestuarii</name>
    <dbReference type="NCBI Taxonomy" id="1735103"/>
    <lineage>
        <taxon>Bacteria</taxon>
        <taxon>Pseudomonadati</taxon>
        <taxon>Pseudomonadota</taxon>
        <taxon>Alphaproteobacteria</taxon>
        <taxon>Hyphomicrobiales</taxon>
        <taxon>Phyllobacteriaceae</taxon>
        <taxon>Nitratireductor</taxon>
    </lineage>
</organism>
<dbReference type="Pfam" id="PF08421">
    <property type="entry name" value="Methyltransf_13"/>
    <property type="match status" value="1"/>
</dbReference>
<keyword evidence="4" id="KW-1185">Reference proteome</keyword>
<dbReference type="InterPro" id="IPR029063">
    <property type="entry name" value="SAM-dependent_MTases_sf"/>
</dbReference>
<comment type="caution">
    <text evidence="3">The sequence shown here is derived from an EMBL/GenBank/DDBJ whole genome shotgun (WGS) entry which is preliminary data.</text>
</comment>
<evidence type="ECO:0000313" key="4">
    <source>
        <dbReference type="Proteomes" id="UP000636264"/>
    </source>
</evidence>
<dbReference type="Pfam" id="PF08484">
    <property type="entry name" value="Methyltransf_14"/>
    <property type="match status" value="1"/>
</dbReference>
<name>A0A916VZ09_9HYPH</name>
<reference evidence="3" key="2">
    <citation type="submission" date="2020-09" db="EMBL/GenBank/DDBJ databases">
        <authorList>
            <person name="Sun Q."/>
            <person name="Zhou Y."/>
        </authorList>
    </citation>
    <scope>NUCLEOTIDE SEQUENCE</scope>
    <source>
        <strain evidence="3">CGMCC 1.15320</strain>
    </source>
</reference>
<dbReference type="Gene3D" id="6.20.50.110">
    <property type="entry name" value="Methyltransferase, zinc-binding domain"/>
    <property type="match status" value="1"/>
</dbReference>
<dbReference type="EMBL" id="BMIF01000001">
    <property type="protein sequence ID" value="GGA53454.1"/>
    <property type="molecule type" value="Genomic_DNA"/>
</dbReference>
<keyword evidence="3" id="KW-0489">Methyltransferase</keyword>
<evidence type="ECO:0000259" key="1">
    <source>
        <dbReference type="Pfam" id="PF08421"/>
    </source>
</evidence>
<dbReference type="PANTHER" id="PTHR43861">
    <property type="entry name" value="TRANS-ACONITATE 2-METHYLTRANSFERASE-RELATED"/>
    <property type="match status" value="1"/>
</dbReference>
<dbReference type="InterPro" id="IPR013630">
    <property type="entry name" value="Methyltransf_Zn-bd_dom_put"/>
</dbReference>
<feature type="domain" description="C-methyltransferase" evidence="2">
    <location>
        <begin position="261"/>
        <end position="419"/>
    </location>
</feature>
<dbReference type="Gene3D" id="6.10.250.3100">
    <property type="match status" value="1"/>
</dbReference>
<dbReference type="GO" id="GO:0032259">
    <property type="term" value="P:methylation"/>
    <property type="evidence" value="ECO:0007669"/>
    <property type="project" value="UniProtKB-KW"/>
</dbReference>
<proteinExistence type="predicted"/>
<keyword evidence="3" id="KW-0808">Transferase</keyword>
<protein>
    <submittedName>
        <fullName evidence="3">Methyltransferase</fullName>
    </submittedName>
</protein>
<evidence type="ECO:0000259" key="2">
    <source>
        <dbReference type="Pfam" id="PF08484"/>
    </source>
</evidence>
<dbReference type="Pfam" id="PF13489">
    <property type="entry name" value="Methyltransf_23"/>
    <property type="match status" value="1"/>
</dbReference>
<dbReference type="GO" id="GO:0008168">
    <property type="term" value="F:methyltransferase activity"/>
    <property type="evidence" value="ECO:0007669"/>
    <property type="project" value="UniProtKB-KW"/>
</dbReference>
<reference evidence="3" key="1">
    <citation type="journal article" date="2014" name="Int. J. Syst. Evol. Microbiol.">
        <title>Complete genome sequence of Corynebacterium casei LMG S-19264T (=DSM 44701T), isolated from a smear-ripened cheese.</title>
        <authorList>
            <consortium name="US DOE Joint Genome Institute (JGI-PGF)"/>
            <person name="Walter F."/>
            <person name="Albersmeier A."/>
            <person name="Kalinowski J."/>
            <person name="Ruckert C."/>
        </authorList>
    </citation>
    <scope>NUCLEOTIDE SEQUENCE</scope>
    <source>
        <strain evidence="3">CGMCC 1.15320</strain>
    </source>
</reference>
<dbReference type="InterPro" id="IPR013691">
    <property type="entry name" value="MeTrfase_14"/>
</dbReference>
<feature type="domain" description="Methyltransferase putative zinc binding" evidence="1">
    <location>
        <begin position="21"/>
        <end position="82"/>
    </location>
</feature>
<dbReference type="SUPFAM" id="SSF53335">
    <property type="entry name" value="S-adenosyl-L-methionine-dependent methyltransferases"/>
    <property type="match status" value="1"/>
</dbReference>
<gene>
    <name evidence="3" type="ORF">GCM10011385_03610</name>
</gene>
<evidence type="ECO:0000313" key="3">
    <source>
        <dbReference type="EMBL" id="GGA53454.1"/>
    </source>
</evidence>
<dbReference type="CDD" id="cd02440">
    <property type="entry name" value="AdoMet_MTases"/>
    <property type="match status" value="1"/>
</dbReference>
<sequence>MNFQAVDSSNSTRATVPQATCRLCGTSLKHTFVDLGMSPPCELFLEAHQLDQMEAYYPLHVLVCDSCFLVQLKEYVTPEEIFTEYAYFSSYSTSWVEHARRYCEMIRDRLSLDSNSLVVELASNDGYLLQHFLPMGIPILGIEPAANVAMAAEDKGVPTRVDFFGVRLAYELVDSGKKADLIIGNNVLAQVPDLNDFVGGMAVLLKHQGVVTLEFPHIEKLIDENQFDTIYHEHFSYFSLITIEKLAARHGLKVIDVEELPTHGGSLRVYLALKASAHQRAARVDALLEREIAGGLDRIETYLSFGEKSKKVKRDILAFLIQAKNEGKKICGYGAPGKGNTLLNYCAIGPDFLDFTVDRNPYKHGRFTPGQHIPIHPVEALDEAKPDYVFILPWNLKDEIIRQMSHVGSWGAKFVIAIPTVTIIDPKEMAS</sequence>
<accession>A0A916VZ09</accession>
<dbReference type="AlphaFoldDB" id="A0A916VZ09"/>